<comment type="caution">
    <text evidence="3">The sequence shown here is derived from an EMBL/GenBank/DDBJ whole genome shotgun (WGS) entry which is preliminary data.</text>
</comment>
<keyword evidence="4" id="KW-1185">Reference proteome</keyword>
<evidence type="ECO:0000259" key="2">
    <source>
        <dbReference type="Pfam" id="PF08327"/>
    </source>
</evidence>
<sequence length="134" mass="15354">MDTIIKKHWLESPISQVWDAISIAEEISAWFIKADFKAEKGYKYKFTHEQTIVSGEVLKANPVYELVYTWIVGGTDVETTVSWKLEEHDKGTLLTLEHSGISNYPGDTAVMMFNNFKGGWDSCVENLEKYLSRK</sequence>
<feature type="domain" description="Activator of Hsp90 ATPase homologue 1/2-like C-terminal" evidence="2">
    <location>
        <begin position="12"/>
        <end position="131"/>
    </location>
</feature>
<accession>A0A5C8V4V8</accession>
<gene>
    <name evidence="3" type="ORF">FVB32_16020</name>
</gene>
<dbReference type="AlphaFoldDB" id="A0A5C8V4V8"/>
<dbReference type="CDD" id="cd07814">
    <property type="entry name" value="SRPBCC_CalC_Aha1-like"/>
    <property type="match status" value="1"/>
</dbReference>
<name>A0A5C8V4V8_9FLAO</name>
<dbReference type="SUPFAM" id="SSF55961">
    <property type="entry name" value="Bet v1-like"/>
    <property type="match status" value="1"/>
</dbReference>
<dbReference type="InterPro" id="IPR013538">
    <property type="entry name" value="ASHA1/2-like_C"/>
</dbReference>
<organism evidence="3 4">
    <name type="scientific">Flagellimonas hymeniacidonis</name>
    <dbReference type="NCBI Taxonomy" id="2603628"/>
    <lineage>
        <taxon>Bacteria</taxon>
        <taxon>Pseudomonadati</taxon>
        <taxon>Bacteroidota</taxon>
        <taxon>Flavobacteriia</taxon>
        <taxon>Flavobacteriales</taxon>
        <taxon>Flavobacteriaceae</taxon>
        <taxon>Flagellimonas</taxon>
    </lineage>
</organism>
<protein>
    <submittedName>
        <fullName evidence="3">SRPBCC domain-containing protein</fullName>
    </submittedName>
</protein>
<reference evidence="3 4" key="1">
    <citation type="submission" date="2019-08" db="EMBL/GenBank/DDBJ databases">
        <title>Professor.</title>
        <authorList>
            <person name="Park J.S."/>
        </authorList>
    </citation>
    <scope>NUCLEOTIDE SEQUENCE [LARGE SCALE GENOMIC DNA]</scope>
    <source>
        <strain evidence="3 4">176CP5-101</strain>
    </source>
</reference>
<dbReference type="Proteomes" id="UP000321456">
    <property type="component" value="Unassembled WGS sequence"/>
</dbReference>
<evidence type="ECO:0000313" key="4">
    <source>
        <dbReference type="Proteomes" id="UP000321456"/>
    </source>
</evidence>
<evidence type="ECO:0000256" key="1">
    <source>
        <dbReference type="ARBA" id="ARBA00006817"/>
    </source>
</evidence>
<proteinExistence type="inferred from homology"/>
<dbReference type="InterPro" id="IPR023393">
    <property type="entry name" value="START-like_dom_sf"/>
</dbReference>
<evidence type="ECO:0000313" key="3">
    <source>
        <dbReference type="EMBL" id="TXN36065.1"/>
    </source>
</evidence>
<dbReference type="Pfam" id="PF08327">
    <property type="entry name" value="AHSA1"/>
    <property type="match status" value="1"/>
</dbReference>
<dbReference type="RefSeq" id="WP_147744836.1">
    <property type="nucleotide sequence ID" value="NZ_VRUR01000002.1"/>
</dbReference>
<dbReference type="Gene3D" id="3.30.530.20">
    <property type="match status" value="1"/>
</dbReference>
<comment type="similarity">
    <text evidence="1">Belongs to the AHA1 family.</text>
</comment>
<dbReference type="EMBL" id="VRUR01000002">
    <property type="protein sequence ID" value="TXN36065.1"/>
    <property type="molecule type" value="Genomic_DNA"/>
</dbReference>